<evidence type="ECO:0000256" key="1">
    <source>
        <dbReference type="ARBA" id="ARBA00004294"/>
    </source>
</evidence>
<keyword evidence="5" id="KW-0496">Mitochondrion</keyword>
<feature type="domain" description="Mitochondrial outer membrane transport complex Sam37/metaxin N-terminal" evidence="7">
    <location>
        <begin position="19"/>
        <end position="145"/>
    </location>
</feature>
<dbReference type="PANTHER" id="PTHR12289:SF41">
    <property type="entry name" value="FAILED AXON CONNECTIONS-RELATED"/>
    <property type="match status" value="1"/>
</dbReference>
<dbReference type="InterPro" id="IPR050931">
    <property type="entry name" value="Mito_Protein_Transport_Metaxin"/>
</dbReference>
<evidence type="ECO:0000256" key="6">
    <source>
        <dbReference type="ARBA" id="ARBA00023136"/>
    </source>
</evidence>
<evidence type="ECO:0000256" key="2">
    <source>
        <dbReference type="ARBA" id="ARBA00022448"/>
    </source>
</evidence>
<dbReference type="PANTHER" id="PTHR12289">
    <property type="entry name" value="METAXIN RELATED"/>
    <property type="match status" value="1"/>
</dbReference>
<gene>
    <name evidence="8" type="ORF">CGOC_LOCUS3854</name>
</gene>
<keyword evidence="2" id="KW-0813">Transport</keyword>
<dbReference type="GO" id="GO:0001401">
    <property type="term" value="C:SAM complex"/>
    <property type="evidence" value="ECO:0007669"/>
    <property type="project" value="InterPro"/>
</dbReference>
<keyword evidence="9" id="KW-1185">Reference proteome</keyword>
<dbReference type="EMBL" id="UYRV01009991">
    <property type="protein sequence ID" value="VDK57069.1"/>
    <property type="molecule type" value="Genomic_DNA"/>
</dbReference>
<sequence length="193" mass="22325">MELHVWPADFGLPSIDVSCLQFLACAKMCASPVSVVYSSSPWNSPTGKYSIVQYSSQDIRVVSAFLLRFVEVLRKSGQEVVIDAELTASEKSQIDAFSCYLQQYLNPAVLHTFWLDDLNYSTVTHHWYSSRLSFPYNMYYLEKHRKRIQRFLSDKTVTVIMKDGLEVTFARLVFPAQFSSHSIWIYEMIHILD</sequence>
<name>A0A3P6R8V7_CYLGO</name>
<evidence type="ECO:0000256" key="3">
    <source>
        <dbReference type="ARBA" id="ARBA00022787"/>
    </source>
</evidence>
<dbReference type="AlphaFoldDB" id="A0A3P6R8V7"/>
<evidence type="ECO:0000256" key="4">
    <source>
        <dbReference type="ARBA" id="ARBA00022927"/>
    </source>
</evidence>
<dbReference type="OrthoDB" id="5835136at2759"/>
<keyword evidence="4" id="KW-0653">Protein transport</keyword>
<keyword evidence="3" id="KW-1000">Mitochondrion outer membrane</keyword>
<evidence type="ECO:0000313" key="9">
    <source>
        <dbReference type="Proteomes" id="UP000271889"/>
    </source>
</evidence>
<evidence type="ECO:0000259" key="7">
    <source>
        <dbReference type="Pfam" id="PF10568"/>
    </source>
</evidence>
<dbReference type="GO" id="GO:0007005">
    <property type="term" value="P:mitochondrion organization"/>
    <property type="evidence" value="ECO:0007669"/>
    <property type="project" value="TreeGrafter"/>
</dbReference>
<dbReference type="Proteomes" id="UP000271889">
    <property type="component" value="Unassembled WGS sequence"/>
</dbReference>
<proteinExistence type="predicted"/>
<reference evidence="8 9" key="1">
    <citation type="submission" date="2018-11" db="EMBL/GenBank/DDBJ databases">
        <authorList>
            <consortium name="Pathogen Informatics"/>
        </authorList>
    </citation>
    <scope>NUCLEOTIDE SEQUENCE [LARGE SCALE GENOMIC DNA]</scope>
</reference>
<evidence type="ECO:0000313" key="8">
    <source>
        <dbReference type="EMBL" id="VDK57069.1"/>
    </source>
</evidence>
<accession>A0A3P6R8V7</accession>
<dbReference type="GO" id="GO:0015031">
    <property type="term" value="P:protein transport"/>
    <property type="evidence" value="ECO:0007669"/>
    <property type="project" value="UniProtKB-KW"/>
</dbReference>
<protein>
    <recommendedName>
        <fullName evidence="7">Mitochondrial outer membrane transport complex Sam37/metaxin N-terminal domain-containing protein</fullName>
    </recommendedName>
</protein>
<comment type="subcellular location">
    <subcellularLocation>
        <location evidence="1">Mitochondrion outer membrane</location>
    </subcellularLocation>
</comment>
<organism evidence="8 9">
    <name type="scientific">Cylicostephanus goldi</name>
    <name type="common">Nematode worm</name>
    <dbReference type="NCBI Taxonomy" id="71465"/>
    <lineage>
        <taxon>Eukaryota</taxon>
        <taxon>Metazoa</taxon>
        <taxon>Ecdysozoa</taxon>
        <taxon>Nematoda</taxon>
        <taxon>Chromadorea</taxon>
        <taxon>Rhabditida</taxon>
        <taxon>Rhabditina</taxon>
        <taxon>Rhabditomorpha</taxon>
        <taxon>Strongyloidea</taxon>
        <taxon>Strongylidae</taxon>
        <taxon>Cylicostephanus</taxon>
    </lineage>
</organism>
<evidence type="ECO:0000256" key="5">
    <source>
        <dbReference type="ARBA" id="ARBA00023128"/>
    </source>
</evidence>
<dbReference type="Pfam" id="PF10568">
    <property type="entry name" value="Tom37"/>
    <property type="match status" value="1"/>
</dbReference>
<keyword evidence="6" id="KW-0472">Membrane</keyword>
<dbReference type="InterPro" id="IPR019564">
    <property type="entry name" value="Sam37/metaxin_N"/>
</dbReference>